<dbReference type="InterPro" id="IPR016783">
    <property type="entry name" value="Biofilm_formation_YmcA"/>
</dbReference>
<dbReference type="InterPro" id="IPR052767">
    <property type="entry name" value="Bact_com_dev_regulator"/>
</dbReference>
<dbReference type="Proteomes" id="UP000078582">
    <property type="component" value="Chromosome"/>
</dbReference>
<evidence type="ECO:0000313" key="1">
    <source>
        <dbReference type="EMBL" id="ANK62596.1"/>
    </source>
</evidence>
<keyword evidence="2" id="KW-1185">Reference proteome</keyword>
<organism evidence="1 2">
    <name type="scientific">Loigolactobacillus backii</name>
    <dbReference type="NCBI Taxonomy" id="375175"/>
    <lineage>
        <taxon>Bacteria</taxon>
        <taxon>Bacillati</taxon>
        <taxon>Bacillota</taxon>
        <taxon>Bacilli</taxon>
        <taxon>Lactobacillales</taxon>
        <taxon>Lactobacillaceae</taxon>
        <taxon>Loigolactobacillus</taxon>
    </lineage>
</organism>
<dbReference type="STRING" id="375175.AYR53_07315"/>
<accession>A0A192H3R1</accession>
<dbReference type="InterPro" id="IPR023378">
    <property type="entry name" value="YheA/YmcA-like_dom_sf"/>
</dbReference>
<dbReference type="PANTHER" id="PTHR38448">
    <property type="entry name" value="REGULATORY PROTEIN YLBF-RELATED"/>
    <property type="match status" value="1"/>
</dbReference>
<dbReference type="AlphaFoldDB" id="A0A192H3R1"/>
<dbReference type="KEGG" id="lbt:AYR52_02200"/>
<dbReference type="Pfam" id="PF06133">
    <property type="entry name" value="Com_YlbF"/>
    <property type="match status" value="1"/>
</dbReference>
<name>A0A192H3R1_9LACO</name>
<dbReference type="Gene3D" id="1.20.1500.10">
    <property type="entry name" value="YheA/YmcA-like"/>
    <property type="match status" value="1"/>
</dbReference>
<protein>
    <submittedName>
        <fullName evidence="1">Uncharacterized protein</fullName>
    </submittedName>
</protein>
<reference evidence="1 2" key="1">
    <citation type="submission" date="2016-03" db="EMBL/GenBank/DDBJ databases">
        <title>Pediococcus and Lactobacillus from brewery environment - whole genome sequencing and assembly.</title>
        <authorList>
            <person name="Behr J."/>
            <person name="Geissler A.J."/>
            <person name="Vogel R.F."/>
        </authorList>
    </citation>
    <scope>NUCLEOTIDE SEQUENCE [LARGE SCALE GENOMIC DNA]</scope>
    <source>
        <strain evidence="1 2">TMW 1.1989</strain>
    </source>
</reference>
<dbReference type="RefSeq" id="WP_068223305.1">
    <property type="nucleotide sequence ID" value="NZ_CP014873.1"/>
</dbReference>
<dbReference type="InterPro" id="IPR010368">
    <property type="entry name" value="Com_YlbF"/>
</dbReference>
<dbReference type="PIRSF" id="PIRSF021287">
    <property type="entry name" value="Biofilm_formation_YmcA"/>
    <property type="match status" value="1"/>
</dbReference>
<dbReference type="PANTHER" id="PTHR38448:SF1">
    <property type="entry name" value="YLBF FAMILY REGULATOR"/>
    <property type="match status" value="1"/>
</dbReference>
<proteinExistence type="predicted"/>
<sequence length="126" mass="14682">MNLTDKSLMDDKTRQALVRLTHLIQQEETIKNYQFVAKQVNQNEKLRKLQQQLEIAQKNIVNDAHYDKPQAAAKAKQEADQLKQELDQHPLTKAYRDALFEADETLRFITDHLQKAVSDLTEKEGH</sequence>
<evidence type="ECO:0000313" key="2">
    <source>
        <dbReference type="Proteomes" id="UP000078582"/>
    </source>
</evidence>
<dbReference type="SUPFAM" id="SSF158622">
    <property type="entry name" value="YheA/YmcA-like"/>
    <property type="match status" value="1"/>
</dbReference>
<dbReference type="OrthoDB" id="2300319at2"/>
<gene>
    <name evidence="1" type="ORF">AYR53_07315</name>
</gene>
<dbReference type="EMBL" id="CP014873">
    <property type="protein sequence ID" value="ANK62596.1"/>
    <property type="molecule type" value="Genomic_DNA"/>
</dbReference>
<dbReference type="GeneID" id="42982059"/>